<reference evidence="5 6" key="1">
    <citation type="submission" date="2018-05" db="EMBL/GenBank/DDBJ databases">
        <title>Genomic Encyclopedia of Type Strains, Phase IV (KMG-IV): sequencing the most valuable type-strain genomes for metagenomic binning, comparative biology and taxonomic classification.</title>
        <authorList>
            <person name="Goeker M."/>
        </authorList>
    </citation>
    <scope>NUCLEOTIDE SEQUENCE [LARGE SCALE GENOMIC DNA]</scope>
    <source>
        <strain evidence="5 6">DSM 19792</strain>
    </source>
</reference>
<protein>
    <submittedName>
        <fullName evidence="5">Septal ring factor EnvC (AmiA/AmiB activator)</fullName>
    </submittedName>
</protein>
<organism evidence="5 6">
    <name type="scientific">Undibacterium pigrum</name>
    <dbReference type="NCBI Taxonomy" id="401470"/>
    <lineage>
        <taxon>Bacteria</taxon>
        <taxon>Pseudomonadati</taxon>
        <taxon>Pseudomonadota</taxon>
        <taxon>Betaproteobacteria</taxon>
        <taxon>Burkholderiales</taxon>
        <taxon>Oxalobacteraceae</taxon>
        <taxon>Undibacterium</taxon>
    </lineage>
</organism>
<proteinExistence type="predicted"/>
<dbReference type="OrthoDB" id="9784703at2"/>
<sequence length="448" mass="49546">MPFNKTKSSGFFIAALLSLSLAGTATPAMAASNARAQQKTKAEADRAELQNRLKALKTDINKTETAKDNASDALAESEKSISEANRSLRDLQAEQAQTEAKVKQLTEQQQALADKVEKQKTQLSNFLRRQYMRGDSDRIKLLLSGDNPNRINRELQYMGYVSQTQAKLIDGLRVSLQAVEKNAEDAKEAKAELDEIADEEKSHKLALEKEKKRHATLVSQLAEKLYVQKKQADSLEKDEQRLANLVSQLNKLIEEQAKADAARAALEEKQRQERIAAAQKERAKQAAQGKKPAKITNPNAIDDDEPPKQARATTPPAGEFDKLKGQLRLPVKGEILARFGSKRTDGPSWKGMFIKANEGAEIKTIAPGKIIFADWWKGYGNMVIVDHGGSYWSLYGNNQAVLKHVGDVVKTGDVIASAGNSGGNEESGLYFEVRHQGRVFDPLNWIVK</sequence>
<dbReference type="SUPFAM" id="SSF51261">
    <property type="entry name" value="Duplicated hybrid motif"/>
    <property type="match status" value="1"/>
</dbReference>
<evidence type="ECO:0000313" key="5">
    <source>
        <dbReference type="EMBL" id="PXX41869.1"/>
    </source>
</evidence>
<dbReference type="Gene3D" id="2.70.70.10">
    <property type="entry name" value="Glucose Permease (Domain IIA)"/>
    <property type="match status" value="1"/>
</dbReference>
<keyword evidence="6" id="KW-1185">Reference proteome</keyword>
<dbReference type="FunFam" id="2.70.70.10:FF:000003">
    <property type="entry name" value="Murein hydrolase activator EnvC"/>
    <property type="match status" value="1"/>
</dbReference>
<feature type="coiled-coil region" evidence="1">
    <location>
        <begin position="169"/>
        <end position="206"/>
    </location>
</feature>
<evidence type="ECO:0000313" key="6">
    <source>
        <dbReference type="Proteomes" id="UP000247792"/>
    </source>
</evidence>
<feature type="compositionally biased region" description="Basic and acidic residues" evidence="2">
    <location>
        <begin position="272"/>
        <end position="284"/>
    </location>
</feature>
<feature type="region of interest" description="Disordered" evidence="2">
    <location>
        <begin position="272"/>
        <end position="321"/>
    </location>
</feature>
<evidence type="ECO:0000259" key="4">
    <source>
        <dbReference type="Pfam" id="PF01551"/>
    </source>
</evidence>
<dbReference type="CDD" id="cd12797">
    <property type="entry name" value="M23_peptidase"/>
    <property type="match status" value="1"/>
</dbReference>
<feature type="signal peptide" evidence="3">
    <location>
        <begin position="1"/>
        <end position="30"/>
    </location>
</feature>
<dbReference type="InterPro" id="IPR016047">
    <property type="entry name" value="M23ase_b-sheet_dom"/>
</dbReference>
<feature type="region of interest" description="Disordered" evidence="2">
    <location>
        <begin position="61"/>
        <end position="82"/>
    </location>
</feature>
<dbReference type="EMBL" id="QJKB01000006">
    <property type="protein sequence ID" value="PXX41869.1"/>
    <property type="molecule type" value="Genomic_DNA"/>
</dbReference>
<gene>
    <name evidence="5" type="ORF">DFR42_10648</name>
</gene>
<feature type="chain" id="PRO_5016397717" evidence="3">
    <location>
        <begin position="31"/>
        <end position="448"/>
    </location>
</feature>
<dbReference type="Gene3D" id="6.10.250.3150">
    <property type="match status" value="1"/>
</dbReference>
<feature type="domain" description="M23ase beta-sheet core" evidence="4">
    <location>
        <begin position="349"/>
        <end position="442"/>
    </location>
</feature>
<accession>A0A318JDQ5</accession>
<evidence type="ECO:0000256" key="3">
    <source>
        <dbReference type="SAM" id="SignalP"/>
    </source>
</evidence>
<keyword evidence="3" id="KW-0732">Signal</keyword>
<dbReference type="RefSeq" id="WP_110256317.1">
    <property type="nucleotide sequence ID" value="NZ_QJKB01000006.1"/>
</dbReference>
<dbReference type="InterPro" id="IPR011055">
    <property type="entry name" value="Dup_hybrid_motif"/>
</dbReference>
<dbReference type="PANTHER" id="PTHR21666:SF270">
    <property type="entry name" value="MUREIN HYDROLASE ACTIVATOR ENVC"/>
    <property type="match status" value="1"/>
</dbReference>
<dbReference type="AlphaFoldDB" id="A0A318JDQ5"/>
<dbReference type="PANTHER" id="PTHR21666">
    <property type="entry name" value="PEPTIDASE-RELATED"/>
    <property type="match status" value="1"/>
</dbReference>
<dbReference type="InterPro" id="IPR050570">
    <property type="entry name" value="Cell_wall_metabolism_enzyme"/>
</dbReference>
<evidence type="ECO:0000256" key="1">
    <source>
        <dbReference type="SAM" id="Coils"/>
    </source>
</evidence>
<keyword evidence="1" id="KW-0175">Coiled coil</keyword>
<evidence type="ECO:0000256" key="2">
    <source>
        <dbReference type="SAM" id="MobiDB-lite"/>
    </source>
</evidence>
<dbReference type="Pfam" id="PF01551">
    <property type="entry name" value="Peptidase_M23"/>
    <property type="match status" value="1"/>
</dbReference>
<name>A0A318JDQ5_9BURK</name>
<comment type="caution">
    <text evidence="5">The sequence shown here is derived from an EMBL/GenBank/DDBJ whole genome shotgun (WGS) entry which is preliminary data.</text>
</comment>
<dbReference type="GO" id="GO:0004222">
    <property type="term" value="F:metalloendopeptidase activity"/>
    <property type="evidence" value="ECO:0007669"/>
    <property type="project" value="TreeGrafter"/>
</dbReference>
<dbReference type="Proteomes" id="UP000247792">
    <property type="component" value="Unassembled WGS sequence"/>
</dbReference>